<gene>
    <name evidence="1" type="ORF">N3K66_005486</name>
</gene>
<comment type="caution">
    <text evidence="1">The sequence shown here is derived from an EMBL/GenBank/DDBJ whole genome shotgun (WGS) entry which is preliminary data.</text>
</comment>
<proteinExistence type="predicted"/>
<protein>
    <submittedName>
        <fullName evidence="1">Uncharacterized protein</fullName>
    </submittedName>
</protein>
<keyword evidence="2" id="KW-1185">Reference proteome</keyword>
<reference evidence="1" key="1">
    <citation type="submission" date="2022-10" db="EMBL/GenBank/DDBJ databases">
        <title>Complete Genome of Trichothecium roseum strain YXFP-22015, a Plant Pathogen Isolated from Citrus.</title>
        <authorList>
            <person name="Wang Y."/>
            <person name="Zhu L."/>
        </authorList>
    </citation>
    <scope>NUCLEOTIDE SEQUENCE</scope>
    <source>
        <strain evidence="1">YXFP-22015</strain>
    </source>
</reference>
<sequence>MASASNLPESYNTFQLPDLILSHHPESSPTVTPVVLIKLHRPRERNAFTDRLGNSLVAAYDALSADPRVRCIVLASSDPAGAVFCAGMDLHDQINTDVPQADYRDIGGIVGLAMERCTKPIIAAISGSAVGIGVTMTLPATIRVASKDAKVGFVFSRRGFNMEAASSFYLPRLVGASRALHLVTTGGVYPASHRLFDGLFSEVVSQDRVLPSALEIADDIAANASIVSARVMRDLILRSPSSPEEAHLLESKLFWDLFRGRDTKEGIDSFMQKRRPDFKGTIDEDAPTHYPWWQALDTKTKVKSKI</sequence>
<name>A0ACC0UZT2_9HYPO</name>
<evidence type="ECO:0000313" key="1">
    <source>
        <dbReference type="EMBL" id="KAI9899025.1"/>
    </source>
</evidence>
<dbReference type="EMBL" id="CM047944">
    <property type="protein sequence ID" value="KAI9899025.1"/>
    <property type="molecule type" value="Genomic_DNA"/>
</dbReference>
<dbReference type="Proteomes" id="UP001163324">
    <property type="component" value="Chromosome 5"/>
</dbReference>
<accession>A0ACC0UZT2</accession>
<organism evidence="1 2">
    <name type="scientific">Trichothecium roseum</name>
    <dbReference type="NCBI Taxonomy" id="47278"/>
    <lineage>
        <taxon>Eukaryota</taxon>
        <taxon>Fungi</taxon>
        <taxon>Dikarya</taxon>
        <taxon>Ascomycota</taxon>
        <taxon>Pezizomycotina</taxon>
        <taxon>Sordariomycetes</taxon>
        <taxon>Hypocreomycetidae</taxon>
        <taxon>Hypocreales</taxon>
        <taxon>Hypocreales incertae sedis</taxon>
        <taxon>Trichothecium</taxon>
    </lineage>
</organism>
<evidence type="ECO:0000313" key="2">
    <source>
        <dbReference type="Proteomes" id="UP001163324"/>
    </source>
</evidence>